<evidence type="ECO:0000313" key="3">
    <source>
        <dbReference type="EMBL" id="KAK2859311.1"/>
    </source>
</evidence>
<protein>
    <recommendedName>
        <fullName evidence="2">ITPR-interacting domain-containing protein</fullName>
    </recommendedName>
</protein>
<proteinExistence type="predicted"/>
<dbReference type="EMBL" id="JAUPFM010000002">
    <property type="protein sequence ID" value="KAK2859311.1"/>
    <property type="molecule type" value="Genomic_DNA"/>
</dbReference>
<feature type="region of interest" description="Disordered" evidence="1">
    <location>
        <begin position="385"/>
        <end position="509"/>
    </location>
</feature>
<sequence length="989" mass="107164">MASEGVVPGLLWGHMDLPESITGSSSQNSVRKWLTTTVAEEDAKQEPPREATEPLRRNPSGDDDLDLGVEASLYGKPGVRTVQDFLRWSRSSPAITRWNSFNSTNSGHSGPLSVMDILNLWNDDPEEVLLDLGFGCEEPDLSGRIPARFINYQSQARGINLQVFLEAQKNRMDLENPDVSNRFRQLEVLQQVTTAFSSLMGSSSSALKAPLEKDLPPEARERRRRMGMLFRRASKKSLSQIHNQKAQDLSTLSPTSPSCAEPESLQTAPILGDKKVPLKRLKTGHLETVCLGPLVEEHGAGSDPQYQAHVVSFSAQEGALRPGALKEGHPLTATISFQKRKGPWQARESFEMEEIHSFDEGSITGSSTGGAENIVRGLIRTNSCQSDSSGFLEEPFIPSLPQQGSPGPDLIKALSGLSGGSTDSHNSDRPASPSPHPNRSTTPPLSSSLTPSDAGKAIPSLQRSSPELPLSHTPPPSVPESDLHSSDMETPADQEQAPPAPLPPLMEHRPPCASLELEIQTHTHPSPTLPSSASFASHFPSPPMQTGSKIRGSEKTDTEAKCAPCPQLSNHPHDSEEIAYSTFSSVPPYTDSSGTQGEPQSEFTGVALLENSHNGSSKLSSLLPSVTSDFRCPSASPPQTESLTKRAENNKNDFLSSDSDGLGSTERPAVTPSTHSFPLDKDKTSTPPHHGLNSSKTEESCLSPNPSIPVSHNPDGLMDPAVEKNPDLTEMGQPAQSTDPNADPAPTSPVQDVIHVKMDDISSHLEDALQRNGEVKGEADSYTDTVQTQDTVVCISDPESSAGLSEGSRLVSESYNKQQTVENVPYSLDELEELMLCLQQFCSVLSNMEEQLSEDQASVYSALSDLDREKVRDIEELRRAVKHEAGELEKQLNDLAHHYDDSLKMKMHRLLNEQSLLCSQLRVFLPGASSPTTNKTVATQCSLRSPFAPAGRQDGYHGLPPKTEGVFTSFCEHRLNRIKGVHSTAGVSI</sequence>
<feature type="compositionally biased region" description="Basic and acidic residues" evidence="1">
    <location>
        <begin position="551"/>
        <end position="560"/>
    </location>
</feature>
<dbReference type="PANTHER" id="PTHR17469:SF14">
    <property type="entry name" value="PROTEIN ITPRID1"/>
    <property type="match status" value="1"/>
</dbReference>
<feature type="compositionally biased region" description="Basic and acidic residues" evidence="1">
    <location>
        <begin position="41"/>
        <end position="60"/>
    </location>
</feature>
<dbReference type="InterPro" id="IPR043444">
    <property type="entry name" value="TESPA1-like"/>
</dbReference>
<dbReference type="SMART" id="SM01257">
    <property type="entry name" value="KRAP_IP3R_bind"/>
    <property type="match status" value="1"/>
</dbReference>
<dbReference type="PANTHER" id="PTHR17469">
    <property type="entry name" value="SPERM SPECIFIC ANTIGEN 2-RELATED"/>
    <property type="match status" value="1"/>
</dbReference>
<feature type="compositionally biased region" description="Low complexity" evidence="1">
    <location>
        <begin position="530"/>
        <end position="539"/>
    </location>
</feature>
<dbReference type="AlphaFoldDB" id="A0AA88NNA4"/>
<evidence type="ECO:0000313" key="4">
    <source>
        <dbReference type="Proteomes" id="UP001187415"/>
    </source>
</evidence>
<gene>
    <name evidence="3" type="ORF">Q5P01_003931</name>
</gene>
<accession>A0AA88NNA4</accession>
<feature type="compositionally biased region" description="Polar residues" evidence="1">
    <location>
        <begin position="236"/>
        <end position="258"/>
    </location>
</feature>
<name>A0AA88NNA4_CHASR</name>
<evidence type="ECO:0000259" key="2">
    <source>
        <dbReference type="SMART" id="SM01257"/>
    </source>
</evidence>
<dbReference type="Pfam" id="PF14722">
    <property type="entry name" value="KRAP_IP3R_bind"/>
    <property type="match status" value="1"/>
</dbReference>
<feature type="compositionally biased region" description="Polar residues" evidence="1">
    <location>
        <begin position="581"/>
        <end position="603"/>
    </location>
</feature>
<keyword evidence="4" id="KW-1185">Reference proteome</keyword>
<dbReference type="InterPro" id="IPR029325">
    <property type="entry name" value="ITPR-bd"/>
</dbReference>
<dbReference type="Proteomes" id="UP001187415">
    <property type="component" value="Unassembled WGS sequence"/>
</dbReference>
<feature type="domain" description="ITPR-interacting" evidence="2">
    <location>
        <begin position="93"/>
        <end position="237"/>
    </location>
</feature>
<feature type="compositionally biased region" description="Low complexity" evidence="1">
    <location>
        <begin position="655"/>
        <end position="664"/>
    </location>
</feature>
<feature type="region of interest" description="Disordered" evidence="1">
    <location>
        <begin position="234"/>
        <end position="263"/>
    </location>
</feature>
<feature type="compositionally biased region" description="Polar residues" evidence="1">
    <location>
        <begin position="21"/>
        <end position="38"/>
    </location>
</feature>
<dbReference type="GO" id="GO:0005102">
    <property type="term" value="F:signaling receptor binding"/>
    <property type="evidence" value="ECO:0007669"/>
    <property type="project" value="InterPro"/>
</dbReference>
<feature type="region of interest" description="Disordered" evidence="1">
    <location>
        <begin position="18"/>
        <end position="66"/>
    </location>
</feature>
<feature type="compositionally biased region" description="Polar residues" evidence="1">
    <location>
        <begin position="611"/>
        <end position="628"/>
    </location>
</feature>
<evidence type="ECO:0000256" key="1">
    <source>
        <dbReference type="SAM" id="MobiDB-lite"/>
    </source>
</evidence>
<comment type="caution">
    <text evidence="3">The sequence shown here is derived from an EMBL/GenBank/DDBJ whole genome shotgun (WGS) entry which is preliminary data.</text>
</comment>
<organism evidence="3 4">
    <name type="scientific">Channa striata</name>
    <name type="common">Snakehead murrel</name>
    <name type="synonym">Ophicephalus striatus</name>
    <dbReference type="NCBI Taxonomy" id="64152"/>
    <lineage>
        <taxon>Eukaryota</taxon>
        <taxon>Metazoa</taxon>
        <taxon>Chordata</taxon>
        <taxon>Craniata</taxon>
        <taxon>Vertebrata</taxon>
        <taxon>Euteleostomi</taxon>
        <taxon>Actinopterygii</taxon>
        <taxon>Neopterygii</taxon>
        <taxon>Teleostei</taxon>
        <taxon>Neoteleostei</taxon>
        <taxon>Acanthomorphata</taxon>
        <taxon>Anabantaria</taxon>
        <taxon>Anabantiformes</taxon>
        <taxon>Channoidei</taxon>
        <taxon>Channidae</taxon>
        <taxon>Channa</taxon>
    </lineage>
</organism>
<feature type="compositionally biased region" description="Low complexity" evidence="1">
    <location>
        <begin position="440"/>
        <end position="452"/>
    </location>
</feature>
<feature type="region of interest" description="Disordered" evidence="1">
    <location>
        <begin position="522"/>
        <end position="747"/>
    </location>
</feature>
<feature type="compositionally biased region" description="Polar residues" evidence="1">
    <location>
        <begin position="692"/>
        <end position="710"/>
    </location>
</feature>
<reference evidence="3" key="1">
    <citation type="submission" date="2023-07" db="EMBL/GenBank/DDBJ databases">
        <title>Chromosome-level Genome Assembly of Striped Snakehead (Channa striata).</title>
        <authorList>
            <person name="Liu H."/>
        </authorList>
    </citation>
    <scope>NUCLEOTIDE SEQUENCE</scope>
    <source>
        <strain evidence="3">Gz</strain>
        <tissue evidence="3">Muscle</tissue>
    </source>
</reference>